<dbReference type="Pfam" id="PF04434">
    <property type="entry name" value="SWIM"/>
    <property type="match status" value="1"/>
</dbReference>
<keyword evidence="1" id="KW-0863">Zinc-finger</keyword>
<proteinExistence type="predicted"/>
<sequence length="156" mass="17711">MEDIRQVDPFHFHAQMEALGALVSRLREAVVLEDSSMVDRALKLVGDLFPNLIEKSLHIIDQRKVHHYRIVQGRSFFRVKGSTDEVYLVIGNNFCSCRYFQERVVSQQLDFMCKHVLAVIVAHASNSCAETITLSSEDFSTALADALETCLYKETS</sequence>
<evidence type="ECO:0000313" key="3">
    <source>
        <dbReference type="EMBL" id="KAF8819234.1"/>
    </source>
</evidence>
<dbReference type="EMBL" id="JADAQX010000875">
    <property type="protein sequence ID" value="KAF8819234.1"/>
    <property type="molecule type" value="Genomic_DNA"/>
</dbReference>
<accession>A0ABQ7J5I4</accession>
<dbReference type="Proteomes" id="UP000823046">
    <property type="component" value="Unassembled WGS sequence"/>
</dbReference>
<keyword evidence="4" id="KW-1185">Reference proteome</keyword>
<feature type="domain" description="SWIM-type" evidence="2">
    <location>
        <begin position="77"/>
        <end position="124"/>
    </location>
</feature>
<keyword evidence="1" id="KW-0479">Metal-binding</keyword>
<evidence type="ECO:0000313" key="4">
    <source>
        <dbReference type="Proteomes" id="UP000823046"/>
    </source>
</evidence>
<reference evidence="3 4" key="1">
    <citation type="journal article" date="2020" name="bioRxiv">
        <title>Metabolic contributions of an alphaproteobacterial endosymbiont in the apicomplexan Cardiosporidium cionae.</title>
        <authorList>
            <person name="Hunter E.S."/>
            <person name="Paight C.J."/>
            <person name="Lane C.E."/>
        </authorList>
    </citation>
    <scope>NUCLEOTIDE SEQUENCE [LARGE SCALE GENOMIC DNA]</scope>
    <source>
        <strain evidence="3">ESH_2018</strain>
    </source>
</reference>
<dbReference type="PANTHER" id="PTHR28498:SF1">
    <property type="entry name" value="ZINC FINGER SWIM DOMAIN-CONTAINING PROTEIN 7"/>
    <property type="match status" value="1"/>
</dbReference>
<organism evidence="3 4">
    <name type="scientific">Cardiosporidium cionae</name>
    <dbReference type="NCBI Taxonomy" id="476202"/>
    <lineage>
        <taxon>Eukaryota</taxon>
        <taxon>Sar</taxon>
        <taxon>Alveolata</taxon>
        <taxon>Apicomplexa</taxon>
        <taxon>Aconoidasida</taxon>
        <taxon>Nephromycida</taxon>
        <taxon>Cardiosporidium</taxon>
    </lineage>
</organism>
<keyword evidence="1" id="KW-0862">Zinc</keyword>
<gene>
    <name evidence="3" type="ORF">IE077_001359</name>
</gene>
<name>A0ABQ7J5I4_9APIC</name>
<evidence type="ECO:0000256" key="1">
    <source>
        <dbReference type="PROSITE-ProRule" id="PRU00325"/>
    </source>
</evidence>
<comment type="caution">
    <text evidence="3">The sequence shown here is derived from an EMBL/GenBank/DDBJ whole genome shotgun (WGS) entry which is preliminary data.</text>
</comment>
<dbReference type="PANTHER" id="PTHR28498">
    <property type="entry name" value="ZINC FINGER SWIM DOMAIN-CONTAINING PROTEIN 7"/>
    <property type="match status" value="1"/>
</dbReference>
<protein>
    <recommendedName>
        <fullName evidence="2">SWIM-type domain-containing protein</fullName>
    </recommendedName>
</protein>
<dbReference type="PROSITE" id="PS50966">
    <property type="entry name" value="ZF_SWIM"/>
    <property type="match status" value="1"/>
</dbReference>
<dbReference type="InterPro" id="IPR007527">
    <property type="entry name" value="Znf_SWIM"/>
</dbReference>
<evidence type="ECO:0000259" key="2">
    <source>
        <dbReference type="PROSITE" id="PS50966"/>
    </source>
</evidence>